<evidence type="ECO:0000256" key="1">
    <source>
        <dbReference type="ARBA" id="ARBA00022679"/>
    </source>
</evidence>
<dbReference type="EMBL" id="JAGINT010000001">
    <property type="protein sequence ID" value="MBP2351592.1"/>
    <property type="molecule type" value="Genomic_DNA"/>
</dbReference>
<evidence type="ECO:0000256" key="5">
    <source>
        <dbReference type="ARBA" id="ARBA00022840"/>
    </source>
</evidence>
<evidence type="ECO:0000256" key="8">
    <source>
        <dbReference type="ARBA" id="ARBA00023277"/>
    </source>
</evidence>
<dbReference type="CDD" id="cd01174">
    <property type="entry name" value="ribokinase"/>
    <property type="match status" value="1"/>
</dbReference>
<evidence type="ECO:0000256" key="6">
    <source>
        <dbReference type="ARBA" id="ARBA00022842"/>
    </source>
</evidence>
<dbReference type="PRINTS" id="PR00990">
    <property type="entry name" value="RIBOKINASE"/>
</dbReference>
<dbReference type="Gene3D" id="3.40.1190.20">
    <property type="match status" value="1"/>
</dbReference>
<proteinExistence type="inferred from homology"/>
<keyword evidence="6 9" id="KW-0460">Magnesium</keyword>
<keyword evidence="4 9" id="KW-0418">Kinase</keyword>
<name>A0ABS4UIU8_9ACTN</name>
<feature type="binding site" evidence="9">
    <location>
        <position position="220"/>
    </location>
    <ligand>
        <name>K(+)</name>
        <dbReference type="ChEBI" id="CHEBI:29103"/>
    </ligand>
</feature>
<feature type="binding site" evidence="9">
    <location>
        <begin position="198"/>
        <end position="203"/>
    </location>
    <ligand>
        <name>ATP</name>
        <dbReference type="ChEBI" id="CHEBI:30616"/>
    </ligand>
</feature>
<evidence type="ECO:0000256" key="3">
    <source>
        <dbReference type="ARBA" id="ARBA00022741"/>
    </source>
</evidence>
<comment type="catalytic activity">
    <reaction evidence="9">
        <text>D-ribose + ATP = D-ribose 5-phosphate + ADP + H(+)</text>
        <dbReference type="Rhea" id="RHEA:13697"/>
        <dbReference type="ChEBI" id="CHEBI:15378"/>
        <dbReference type="ChEBI" id="CHEBI:30616"/>
        <dbReference type="ChEBI" id="CHEBI:47013"/>
        <dbReference type="ChEBI" id="CHEBI:78346"/>
        <dbReference type="ChEBI" id="CHEBI:456216"/>
        <dbReference type="EC" id="2.7.1.15"/>
    </reaction>
</comment>
<evidence type="ECO:0000256" key="7">
    <source>
        <dbReference type="ARBA" id="ARBA00022958"/>
    </source>
</evidence>
<gene>
    <name evidence="9" type="primary">rbsK</name>
    <name evidence="11" type="ORF">JOF29_002675</name>
</gene>
<comment type="subunit">
    <text evidence="9">Homodimer.</text>
</comment>
<comment type="caution">
    <text evidence="9">Lacks conserved residue(s) required for the propagation of feature annotation.</text>
</comment>
<comment type="cofactor">
    <cofactor evidence="9">
        <name>Mg(2+)</name>
        <dbReference type="ChEBI" id="CHEBI:18420"/>
    </cofactor>
    <text evidence="9">Requires a divalent cation, most likely magnesium in vivo, as an electrophilic catalyst to aid phosphoryl group transfer. It is the chelate of the metal and the nucleotide that is the actual substrate.</text>
</comment>
<dbReference type="PANTHER" id="PTHR10584">
    <property type="entry name" value="SUGAR KINASE"/>
    <property type="match status" value="1"/>
</dbReference>
<comment type="similarity">
    <text evidence="9">Belongs to the carbohydrate kinase PfkB family. Ribokinase subfamily.</text>
</comment>
<feature type="binding site" evidence="9">
    <location>
        <position position="222"/>
    </location>
    <ligand>
        <name>K(+)</name>
        <dbReference type="ChEBI" id="CHEBI:29103"/>
    </ligand>
</feature>
<evidence type="ECO:0000313" key="12">
    <source>
        <dbReference type="Proteomes" id="UP000755585"/>
    </source>
</evidence>
<keyword evidence="9" id="KW-0963">Cytoplasm</keyword>
<evidence type="ECO:0000256" key="2">
    <source>
        <dbReference type="ARBA" id="ARBA00022723"/>
    </source>
</evidence>
<reference evidence="11 12" key="1">
    <citation type="submission" date="2021-03" db="EMBL/GenBank/DDBJ databases">
        <title>Sequencing the genomes of 1000 actinobacteria strains.</title>
        <authorList>
            <person name="Klenk H.-P."/>
        </authorList>
    </citation>
    <scope>NUCLEOTIDE SEQUENCE [LARGE SCALE GENOMIC DNA]</scope>
    <source>
        <strain evidence="11 12">DSM 18824</strain>
    </source>
</reference>
<comment type="caution">
    <text evidence="11">The sequence shown here is derived from an EMBL/GenBank/DDBJ whole genome shotgun (WGS) entry which is preliminary data.</text>
</comment>
<keyword evidence="8 9" id="KW-0119">Carbohydrate metabolism</keyword>
<feature type="binding site" evidence="9">
    <location>
        <begin position="225"/>
        <end position="226"/>
    </location>
    <ligand>
        <name>ATP</name>
        <dbReference type="ChEBI" id="CHEBI:30616"/>
    </ligand>
</feature>
<feature type="active site" description="Proton acceptor" evidence="9">
    <location>
        <position position="226"/>
    </location>
</feature>
<keyword evidence="1 9" id="KW-0808">Transferase</keyword>
<dbReference type="InterPro" id="IPR029056">
    <property type="entry name" value="Ribokinase-like"/>
</dbReference>
<comment type="subcellular location">
    <subcellularLocation>
        <location evidence="9">Cytoplasm</location>
    </subcellularLocation>
</comment>
<keyword evidence="2 9" id="KW-0479">Metal-binding</keyword>
<dbReference type="Proteomes" id="UP000755585">
    <property type="component" value="Unassembled WGS sequence"/>
</dbReference>
<feature type="binding site" evidence="9">
    <location>
        <position position="252"/>
    </location>
    <ligand>
        <name>K(+)</name>
        <dbReference type="ChEBI" id="CHEBI:29103"/>
    </ligand>
</feature>
<sequence>MDGTVCVVGSLNLDLVTRVRRHPRPGETVTGEWTRTFPGGKGANQALAAARAGARTQLVGRVGADGNSYLAGLAERGVDCAAVLVTPDEATGRAIVMVDEQGENNIVVCPGANGHVTAADVDARAVISADVLLLQLELPVDVVRRAIDLAAAAGVRTVLNASPWSLSASELAELADVVIVNEHEAAALGPVPGTVCVTLGSRGARWLGIHVPAPEVQAVDTTGAGDAFAGTLAARLAAVAEPGQALHAAVTAGAAACCHLGPQGWALTG</sequence>
<feature type="domain" description="Carbohydrate kinase PfkB" evidence="10">
    <location>
        <begin position="5"/>
        <end position="263"/>
    </location>
</feature>
<dbReference type="InterPro" id="IPR011877">
    <property type="entry name" value="Ribokinase"/>
</dbReference>
<dbReference type="InterPro" id="IPR002139">
    <property type="entry name" value="Ribo/fructo_kinase"/>
</dbReference>
<comment type="pathway">
    <text evidence="9">Carbohydrate metabolism; D-ribose degradation; D-ribose 5-phosphate from beta-D-ribopyranose: step 2/2.</text>
</comment>
<feature type="binding site" evidence="9">
    <location>
        <position position="226"/>
    </location>
    <ligand>
        <name>substrate</name>
    </ligand>
</feature>
<dbReference type="PANTHER" id="PTHR10584:SF166">
    <property type="entry name" value="RIBOKINASE"/>
    <property type="match status" value="1"/>
</dbReference>
<evidence type="ECO:0000256" key="9">
    <source>
        <dbReference type="HAMAP-Rule" id="MF_01987"/>
    </source>
</evidence>
<organism evidence="11 12">
    <name type="scientific">Kribbella aluminosa</name>
    <dbReference type="NCBI Taxonomy" id="416017"/>
    <lineage>
        <taxon>Bacteria</taxon>
        <taxon>Bacillati</taxon>
        <taxon>Actinomycetota</taxon>
        <taxon>Actinomycetes</taxon>
        <taxon>Propionibacteriales</taxon>
        <taxon>Kribbellaceae</taxon>
        <taxon>Kribbella</taxon>
    </lineage>
</organism>
<feature type="binding site" evidence="9">
    <location>
        <begin position="40"/>
        <end position="44"/>
    </location>
    <ligand>
        <name>substrate</name>
    </ligand>
</feature>
<dbReference type="Pfam" id="PF00294">
    <property type="entry name" value="PfkB"/>
    <property type="match status" value="1"/>
</dbReference>
<dbReference type="EC" id="2.7.1.15" evidence="9"/>
<comment type="function">
    <text evidence="9">Catalyzes the phosphorylation of ribose at O-5 in a reaction requiring ATP and magnesium. The resulting D-ribose-5-phosphate can then be used either for sythesis of nucleotides, histidine, and tryptophan, or as a component of the pentose phosphate pathway.</text>
</comment>
<feature type="binding site" evidence="9">
    <location>
        <position position="137"/>
    </location>
    <ligand>
        <name>substrate</name>
    </ligand>
</feature>
<keyword evidence="3 9" id="KW-0547">Nucleotide-binding</keyword>
<feature type="binding site" evidence="9">
    <location>
        <position position="249"/>
    </location>
    <ligand>
        <name>K(+)</name>
        <dbReference type="ChEBI" id="CHEBI:29103"/>
    </ligand>
</feature>
<dbReference type="InterPro" id="IPR011611">
    <property type="entry name" value="PfkB_dom"/>
</dbReference>
<protein>
    <recommendedName>
        <fullName evidence="9">Ribokinase</fullName>
        <shortName evidence="9">RK</shortName>
        <ecNumber evidence="9">2.7.1.15</ecNumber>
    </recommendedName>
</protein>
<keyword evidence="12" id="KW-1185">Reference proteome</keyword>
<dbReference type="HAMAP" id="MF_01987">
    <property type="entry name" value="Ribokinase"/>
    <property type="match status" value="1"/>
</dbReference>
<feature type="binding site" evidence="9">
    <location>
        <begin position="12"/>
        <end position="14"/>
    </location>
    <ligand>
        <name>substrate</name>
    </ligand>
</feature>
<dbReference type="RefSeq" id="WP_209694477.1">
    <property type="nucleotide sequence ID" value="NZ_BAAAVU010000030.1"/>
</dbReference>
<comment type="activity regulation">
    <text evidence="9">Activated by a monovalent cation that binds near, but not in, the active site. The most likely occupant of the site in vivo is potassium. Ion binding induces a conformational change that may alter substrate affinity.</text>
</comment>
<dbReference type="GO" id="GO:0004747">
    <property type="term" value="F:ribokinase activity"/>
    <property type="evidence" value="ECO:0007669"/>
    <property type="project" value="UniProtKB-EC"/>
</dbReference>
<keyword evidence="7 9" id="KW-0630">Potassium</keyword>
<evidence type="ECO:0000313" key="11">
    <source>
        <dbReference type="EMBL" id="MBP2351592.1"/>
    </source>
</evidence>
<evidence type="ECO:0000256" key="4">
    <source>
        <dbReference type="ARBA" id="ARBA00022777"/>
    </source>
</evidence>
<accession>A0ABS4UIU8</accession>
<keyword evidence="5 9" id="KW-0067">ATP-binding</keyword>
<dbReference type="SUPFAM" id="SSF53613">
    <property type="entry name" value="Ribokinase-like"/>
    <property type="match status" value="1"/>
</dbReference>
<evidence type="ECO:0000259" key="10">
    <source>
        <dbReference type="Pfam" id="PF00294"/>
    </source>
</evidence>
<feature type="binding site" evidence="9">
    <location>
        <position position="181"/>
    </location>
    <ligand>
        <name>ATP</name>
        <dbReference type="ChEBI" id="CHEBI:30616"/>
    </ligand>
</feature>